<name>A0ABV0U4U1_9TELE</name>
<dbReference type="EMBL" id="JAHRIQ010058745">
    <property type="protein sequence ID" value="MEQ2240061.1"/>
    <property type="molecule type" value="Genomic_DNA"/>
</dbReference>
<evidence type="ECO:0000313" key="2">
    <source>
        <dbReference type="Proteomes" id="UP001482620"/>
    </source>
</evidence>
<evidence type="ECO:0000313" key="1">
    <source>
        <dbReference type="EMBL" id="MEQ2240061.1"/>
    </source>
</evidence>
<proteinExistence type="predicted"/>
<comment type="caution">
    <text evidence="1">The sequence shown here is derived from an EMBL/GenBank/DDBJ whole genome shotgun (WGS) entry which is preliminary data.</text>
</comment>
<protein>
    <submittedName>
        <fullName evidence="1">Uncharacterized protein</fullName>
    </submittedName>
</protein>
<sequence length="110" mass="12532">MKCFRLKHIHVLKWPKQISDPNSHWDSWHDHRARRSSRSADPYMVASVLDAAVLGSSSSPGDLCCMSFPSLSTMLPVCLLLENYQRIQSISAARKYIYKKNMFTDAICAI</sequence>
<reference evidence="1 2" key="1">
    <citation type="submission" date="2021-06" db="EMBL/GenBank/DDBJ databases">
        <authorList>
            <person name="Palmer J.M."/>
        </authorList>
    </citation>
    <scope>NUCLEOTIDE SEQUENCE [LARGE SCALE GENOMIC DNA]</scope>
    <source>
        <strain evidence="2">if_2019</strain>
        <tissue evidence="1">Muscle</tissue>
    </source>
</reference>
<gene>
    <name evidence="1" type="ORF">ILYODFUR_011006</name>
</gene>
<dbReference type="Proteomes" id="UP001482620">
    <property type="component" value="Unassembled WGS sequence"/>
</dbReference>
<keyword evidence="2" id="KW-1185">Reference proteome</keyword>
<organism evidence="1 2">
    <name type="scientific">Ilyodon furcidens</name>
    <name type="common">goldbreast splitfin</name>
    <dbReference type="NCBI Taxonomy" id="33524"/>
    <lineage>
        <taxon>Eukaryota</taxon>
        <taxon>Metazoa</taxon>
        <taxon>Chordata</taxon>
        <taxon>Craniata</taxon>
        <taxon>Vertebrata</taxon>
        <taxon>Euteleostomi</taxon>
        <taxon>Actinopterygii</taxon>
        <taxon>Neopterygii</taxon>
        <taxon>Teleostei</taxon>
        <taxon>Neoteleostei</taxon>
        <taxon>Acanthomorphata</taxon>
        <taxon>Ovalentaria</taxon>
        <taxon>Atherinomorphae</taxon>
        <taxon>Cyprinodontiformes</taxon>
        <taxon>Goodeidae</taxon>
        <taxon>Ilyodon</taxon>
    </lineage>
</organism>
<accession>A0ABV0U4U1</accession>